<name>A0ABP9EYV5_9GAMM</name>
<comment type="caution">
    <text evidence="3">The sequence shown here is derived from an EMBL/GenBank/DDBJ whole genome shotgun (WGS) entry which is preliminary data.</text>
</comment>
<gene>
    <name evidence="3" type="ORF">GCM10023333_18130</name>
</gene>
<sequence length="348" mass="38141">MSLKGIILIIDPVGACMLRSVLAAVLILFSAVSVAQTVTVYSYRQPFLVEPMLEMFTEETGIKTQVVFAQTGLEERLRREGRLSPADVVLTTDISRLATLVDMGLTQPVQSDVLSANIPSQYRAPDNHWFALTLRTRNVYSSMARIGAAELRYEDLATPAFKGKICMRSGKNAYNVALIASMIAHHGEAKTKQWLEGVKANLARKPQGNDRAQITAVAEGVCDYAIGNSYYYGKMLEDPKQAGWAEQVVINFPNQADRGAHINVSGAVMAKHAKNAAGGQALIEFLSGQKAQQVYAELNAEYPVHPEVAPSEMVASWGAFKADVLPVYQLSEHHAQAMKLLDEVRFDL</sequence>
<dbReference type="PIRSF" id="PIRSF002825">
    <property type="entry name" value="CfbpA"/>
    <property type="match status" value="1"/>
</dbReference>
<comment type="similarity">
    <text evidence="1">Belongs to the bacterial solute-binding protein 1 family.</text>
</comment>
<keyword evidence="4" id="KW-1185">Reference proteome</keyword>
<evidence type="ECO:0000313" key="3">
    <source>
        <dbReference type="EMBL" id="GAA4884172.1"/>
    </source>
</evidence>
<keyword evidence="2" id="KW-0732">Signal</keyword>
<dbReference type="EMBL" id="BAABJZ010000024">
    <property type="protein sequence ID" value="GAA4884172.1"/>
    <property type="molecule type" value="Genomic_DNA"/>
</dbReference>
<evidence type="ECO:0000313" key="4">
    <source>
        <dbReference type="Proteomes" id="UP001499988"/>
    </source>
</evidence>
<dbReference type="Pfam" id="PF13343">
    <property type="entry name" value="SBP_bac_6"/>
    <property type="match status" value="1"/>
</dbReference>
<proteinExistence type="inferred from homology"/>
<dbReference type="InterPro" id="IPR026045">
    <property type="entry name" value="Ferric-bd"/>
</dbReference>
<reference evidence="4" key="1">
    <citation type="journal article" date="2019" name="Int. J. Syst. Evol. Microbiol.">
        <title>The Global Catalogue of Microorganisms (GCM) 10K type strain sequencing project: providing services to taxonomists for standard genome sequencing and annotation.</title>
        <authorList>
            <consortium name="The Broad Institute Genomics Platform"/>
            <consortium name="The Broad Institute Genome Sequencing Center for Infectious Disease"/>
            <person name="Wu L."/>
            <person name="Ma J."/>
        </authorList>
    </citation>
    <scope>NUCLEOTIDE SEQUENCE [LARGE SCALE GENOMIC DNA]</scope>
    <source>
        <strain evidence="4">JCM 18401</strain>
    </source>
</reference>
<protein>
    <submittedName>
        <fullName evidence="3">Fe(3+) ABC transporter substrate-binding protein</fullName>
    </submittedName>
</protein>
<evidence type="ECO:0000256" key="1">
    <source>
        <dbReference type="ARBA" id="ARBA00008520"/>
    </source>
</evidence>
<organism evidence="3 4">
    <name type="scientific">Ferrimonas pelagia</name>
    <dbReference type="NCBI Taxonomy" id="1177826"/>
    <lineage>
        <taxon>Bacteria</taxon>
        <taxon>Pseudomonadati</taxon>
        <taxon>Pseudomonadota</taxon>
        <taxon>Gammaproteobacteria</taxon>
        <taxon>Alteromonadales</taxon>
        <taxon>Ferrimonadaceae</taxon>
        <taxon>Ferrimonas</taxon>
    </lineage>
</organism>
<dbReference type="PANTHER" id="PTHR30006">
    <property type="entry name" value="THIAMINE-BINDING PERIPLASMIC PROTEIN-RELATED"/>
    <property type="match status" value="1"/>
</dbReference>
<dbReference type="CDD" id="cd13542">
    <property type="entry name" value="PBP2_FutA1_ilke"/>
    <property type="match status" value="1"/>
</dbReference>
<evidence type="ECO:0000256" key="2">
    <source>
        <dbReference type="ARBA" id="ARBA00022729"/>
    </source>
</evidence>
<dbReference type="PANTHER" id="PTHR30006:SF15">
    <property type="entry name" value="IRON-UTILIZATION PERIPLASMIC PROTEIN"/>
    <property type="match status" value="1"/>
</dbReference>
<dbReference type="SUPFAM" id="SSF53850">
    <property type="entry name" value="Periplasmic binding protein-like II"/>
    <property type="match status" value="1"/>
</dbReference>
<dbReference type="Proteomes" id="UP001499988">
    <property type="component" value="Unassembled WGS sequence"/>
</dbReference>
<accession>A0ABP9EYV5</accession>
<dbReference type="Gene3D" id="3.40.190.10">
    <property type="entry name" value="Periplasmic binding protein-like II"/>
    <property type="match status" value="2"/>
</dbReference>